<feature type="transmembrane region" description="Helical" evidence="1">
    <location>
        <begin position="20"/>
        <end position="53"/>
    </location>
</feature>
<reference evidence="3" key="2">
    <citation type="submission" date="2011-03" db="EMBL/GenBank/DDBJ databases">
        <title>The complete genome of Hippea maritima DSM 10411.</title>
        <authorList>
            <consortium name="US DOE Joint Genome Institute (JGI-PGF)"/>
            <person name="Lucas S."/>
            <person name="Copeland A."/>
            <person name="Lapidus A."/>
            <person name="Bruce D."/>
            <person name="Goodwin L."/>
            <person name="Pitluck S."/>
            <person name="Peters L."/>
            <person name="Kyrpides N."/>
            <person name="Mavromatis K."/>
            <person name="Pagani I."/>
            <person name="Ivanova N."/>
            <person name="Mikhailova N."/>
            <person name="Lu M."/>
            <person name="Detter J.C."/>
            <person name="Tapia R."/>
            <person name="Han C."/>
            <person name="Land M."/>
            <person name="Hauser L."/>
            <person name="Markowitz V."/>
            <person name="Cheng J.-F."/>
            <person name="Hugenholtz P."/>
            <person name="Woyke T."/>
            <person name="Wu D."/>
            <person name="Spring S."/>
            <person name="Schroeder M."/>
            <person name="Brambilla E."/>
            <person name="Klenk H.-P."/>
            <person name="Eisen J.A."/>
        </authorList>
    </citation>
    <scope>NUCLEOTIDE SEQUENCE [LARGE SCALE GENOMIC DNA]</scope>
    <source>
        <strain evidence="3">ATCC 700847 / DSM 10411 / MH2</strain>
    </source>
</reference>
<protein>
    <submittedName>
        <fullName evidence="2">Uncharacterized protein</fullName>
    </submittedName>
</protein>
<keyword evidence="1" id="KW-0472">Membrane</keyword>
<name>F2LV29_HIPMA</name>
<proteinExistence type="predicted"/>
<keyword evidence="1" id="KW-0812">Transmembrane</keyword>
<keyword evidence="1" id="KW-1133">Transmembrane helix</keyword>
<dbReference type="AlphaFoldDB" id="F2LV29"/>
<feature type="transmembrane region" description="Helical" evidence="1">
    <location>
        <begin position="60"/>
        <end position="81"/>
    </location>
</feature>
<dbReference type="KEGG" id="hmr:Hipma_0643"/>
<dbReference type="STRING" id="760142.Hipma_0643"/>
<dbReference type="Proteomes" id="UP000008139">
    <property type="component" value="Chromosome"/>
</dbReference>
<dbReference type="HOGENOM" id="CLU_2553635_0_0_7"/>
<gene>
    <name evidence="2" type="ordered locus">Hipma_0643</name>
</gene>
<sequence length="82" mass="9266">MVCSFLDFLNPLSHMSPEKYSSFITMLFATIFRGVGAKILSVAFFALAFWMLFRRENVQAFVSFLLISLFFAYSGGLLGSVF</sequence>
<accession>F2LV29</accession>
<evidence type="ECO:0000313" key="3">
    <source>
        <dbReference type="Proteomes" id="UP000008139"/>
    </source>
</evidence>
<evidence type="ECO:0000313" key="2">
    <source>
        <dbReference type="EMBL" id="AEA33613.1"/>
    </source>
</evidence>
<dbReference type="EMBL" id="CP002606">
    <property type="protein sequence ID" value="AEA33613.1"/>
    <property type="molecule type" value="Genomic_DNA"/>
</dbReference>
<keyword evidence="3" id="KW-1185">Reference proteome</keyword>
<evidence type="ECO:0000256" key="1">
    <source>
        <dbReference type="SAM" id="Phobius"/>
    </source>
</evidence>
<reference evidence="2 3" key="1">
    <citation type="journal article" date="2011" name="Stand. Genomic Sci.">
        <title>Complete genome sequence of the thermophilic sulfur-reducer Hippea maritima type strain (MH(2)).</title>
        <authorList>
            <person name="Huntemann M."/>
            <person name="Lu M."/>
            <person name="Nolan M."/>
            <person name="Lapidus A."/>
            <person name="Lucas S."/>
            <person name="Hammon N."/>
            <person name="Deshpande S."/>
            <person name="Cheng J.F."/>
            <person name="Tapia R."/>
            <person name="Han C."/>
            <person name="Goodwin L."/>
            <person name="Pitluck S."/>
            <person name="Liolios K."/>
            <person name="Pagani I."/>
            <person name="Ivanova N."/>
            <person name="Ovchinikova G."/>
            <person name="Pati A."/>
            <person name="Chen A."/>
            <person name="Palaniappan K."/>
            <person name="Land M."/>
            <person name="Hauser L."/>
            <person name="Jeffries C.D."/>
            <person name="Detter J.C."/>
            <person name="Brambilla E.M."/>
            <person name="Rohde M."/>
            <person name="Spring S."/>
            <person name="Goker M."/>
            <person name="Woyke T."/>
            <person name="Bristow J."/>
            <person name="Eisen J.A."/>
            <person name="Markowitz V."/>
            <person name="Hugenholtz P."/>
            <person name="Kyrpides N.C."/>
            <person name="Klenk H.P."/>
            <person name="Mavromatis K."/>
        </authorList>
    </citation>
    <scope>NUCLEOTIDE SEQUENCE [LARGE SCALE GENOMIC DNA]</scope>
    <source>
        <strain evidence="3">ATCC 700847 / DSM 10411 / MH2</strain>
    </source>
</reference>
<organism evidence="2 3">
    <name type="scientific">Hippea maritima (strain ATCC 700847 / DSM 10411 / MH2)</name>
    <dbReference type="NCBI Taxonomy" id="760142"/>
    <lineage>
        <taxon>Bacteria</taxon>
        <taxon>Pseudomonadati</taxon>
        <taxon>Campylobacterota</taxon>
        <taxon>Desulfurellia</taxon>
        <taxon>Desulfurellales</taxon>
        <taxon>Hippeaceae</taxon>
        <taxon>Hippea</taxon>
    </lineage>
</organism>
<dbReference type="InParanoid" id="F2LV29"/>